<evidence type="ECO:0008006" key="4">
    <source>
        <dbReference type="Google" id="ProtNLM"/>
    </source>
</evidence>
<protein>
    <recommendedName>
        <fullName evidence="4">F-box domain-containing protein</fullName>
    </recommendedName>
</protein>
<reference evidence="2 3" key="1">
    <citation type="submission" date="2020-07" db="EMBL/GenBank/DDBJ databases">
        <title>Comparative genomics of pyrophilous fungi reveals a link between fire events and developmental genes.</title>
        <authorList>
            <consortium name="DOE Joint Genome Institute"/>
            <person name="Steindorff A.S."/>
            <person name="Carver A."/>
            <person name="Calhoun S."/>
            <person name="Stillman K."/>
            <person name="Liu H."/>
            <person name="Lipzen A."/>
            <person name="Pangilinan J."/>
            <person name="Labutti K."/>
            <person name="Bruns T.D."/>
            <person name="Grigoriev I.V."/>
        </authorList>
    </citation>
    <scope>NUCLEOTIDE SEQUENCE [LARGE SCALE GENOMIC DNA]</scope>
    <source>
        <strain evidence="2 3">CBS 144469</strain>
    </source>
</reference>
<dbReference type="Proteomes" id="UP000521943">
    <property type="component" value="Unassembled WGS sequence"/>
</dbReference>
<gene>
    <name evidence="2" type="ORF">DFP72DRAFT_888359</name>
</gene>
<sequence length="531" mass="59965">MTEFPQEKLKLTEDGERIYQNQEERMDRLKASKARLLEELSKIESAMADLVQERRELLYSASPISSCPNEILSMVFHQLQRAWRADTDKDITQIAEVTVSHVCSHWRRVALSLPALWCGFQYSGVFYDPGQPAEERLAAYLERSGQHPFDLWIDLGKADSMDGGRISQMLTAVLPHLHRFRVLQLLSNKRQCLDRFRESLATASVPLLEACAICPDSEKTDGEHHPPLILPNIFQNGAPSLKYVRMDETSLFSIWPPLDTVVQLYIERRNEWSESWLPNSILDDILSLPNLETLSLFGDLFHLQAGEGSIPEKPIIACNLRHIRSSGASITVYLFSYASAPSLESITLSGFSNIRDGEVREVTASSLARMSDRAGLALPSLRAVALTDAWVGFPNDLHALQIIMRATPNVEQLTFWEGPGYTNPKDIFRTLVDRNGVSWEKVRKATLSMRFSDSDAIGNYHQFIQAKPDLEVLRVPPECLQQTAFMESVPSHMKVLAIDDSELPLPFNWLPGPGWLGIEEDPFIANCRVYT</sequence>
<evidence type="ECO:0000256" key="1">
    <source>
        <dbReference type="SAM" id="Coils"/>
    </source>
</evidence>
<organism evidence="2 3">
    <name type="scientific">Ephemerocybe angulata</name>
    <dbReference type="NCBI Taxonomy" id="980116"/>
    <lineage>
        <taxon>Eukaryota</taxon>
        <taxon>Fungi</taxon>
        <taxon>Dikarya</taxon>
        <taxon>Basidiomycota</taxon>
        <taxon>Agaricomycotina</taxon>
        <taxon>Agaricomycetes</taxon>
        <taxon>Agaricomycetidae</taxon>
        <taxon>Agaricales</taxon>
        <taxon>Agaricineae</taxon>
        <taxon>Psathyrellaceae</taxon>
        <taxon>Ephemerocybe</taxon>
    </lineage>
</organism>
<keyword evidence="1" id="KW-0175">Coiled coil</keyword>
<evidence type="ECO:0000313" key="3">
    <source>
        <dbReference type="Proteomes" id="UP000521943"/>
    </source>
</evidence>
<dbReference type="SUPFAM" id="SSF52047">
    <property type="entry name" value="RNI-like"/>
    <property type="match status" value="1"/>
</dbReference>
<dbReference type="OrthoDB" id="3023006at2759"/>
<comment type="caution">
    <text evidence="2">The sequence shown here is derived from an EMBL/GenBank/DDBJ whole genome shotgun (WGS) entry which is preliminary data.</text>
</comment>
<dbReference type="AlphaFoldDB" id="A0A8H6I5C1"/>
<proteinExistence type="predicted"/>
<evidence type="ECO:0000313" key="2">
    <source>
        <dbReference type="EMBL" id="KAF6758204.1"/>
    </source>
</evidence>
<feature type="coiled-coil region" evidence="1">
    <location>
        <begin position="19"/>
        <end position="53"/>
    </location>
</feature>
<dbReference type="EMBL" id="JACGCI010000019">
    <property type="protein sequence ID" value="KAF6758204.1"/>
    <property type="molecule type" value="Genomic_DNA"/>
</dbReference>
<accession>A0A8H6I5C1</accession>
<name>A0A8H6I5C1_9AGAR</name>
<keyword evidence="3" id="KW-1185">Reference proteome</keyword>
<dbReference type="Gene3D" id="1.20.1280.50">
    <property type="match status" value="1"/>
</dbReference>